<accession>A0A4Z2HV69</accession>
<reference evidence="1 2" key="1">
    <citation type="submission" date="2019-03" db="EMBL/GenBank/DDBJ databases">
        <title>First draft genome of Liparis tanakae, snailfish: a comprehensive survey of snailfish specific genes.</title>
        <authorList>
            <person name="Kim W."/>
            <person name="Song I."/>
            <person name="Jeong J.-H."/>
            <person name="Kim D."/>
            <person name="Kim S."/>
            <person name="Ryu S."/>
            <person name="Song J.Y."/>
            <person name="Lee S.K."/>
        </authorList>
    </citation>
    <scope>NUCLEOTIDE SEQUENCE [LARGE SCALE GENOMIC DNA]</scope>
    <source>
        <tissue evidence="1">Muscle</tissue>
    </source>
</reference>
<protein>
    <submittedName>
        <fullName evidence="1">Uncharacterized protein</fullName>
    </submittedName>
</protein>
<evidence type="ECO:0000313" key="2">
    <source>
        <dbReference type="Proteomes" id="UP000314294"/>
    </source>
</evidence>
<sequence length="71" mass="8375">MSVVKYFPHGFGAAFDIDFVDTRIFGIDCTELIKVIAEIWEHRSVMTMTNDEEETRAQRGRRGSRRIYQIY</sequence>
<dbReference type="Proteomes" id="UP000314294">
    <property type="component" value="Unassembled WGS sequence"/>
</dbReference>
<comment type="caution">
    <text evidence="1">The sequence shown here is derived from an EMBL/GenBank/DDBJ whole genome shotgun (WGS) entry which is preliminary data.</text>
</comment>
<keyword evidence="2" id="KW-1185">Reference proteome</keyword>
<proteinExistence type="predicted"/>
<dbReference type="EMBL" id="SRLO01000178">
    <property type="protein sequence ID" value="TNN69195.1"/>
    <property type="molecule type" value="Genomic_DNA"/>
</dbReference>
<evidence type="ECO:0000313" key="1">
    <source>
        <dbReference type="EMBL" id="TNN69195.1"/>
    </source>
</evidence>
<organism evidence="1 2">
    <name type="scientific">Liparis tanakae</name>
    <name type="common">Tanaka's snailfish</name>
    <dbReference type="NCBI Taxonomy" id="230148"/>
    <lineage>
        <taxon>Eukaryota</taxon>
        <taxon>Metazoa</taxon>
        <taxon>Chordata</taxon>
        <taxon>Craniata</taxon>
        <taxon>Vertebrata</taxon>
        <taxon>Euteleostomi</taxon>
        <taxon>Actinopterygii</taxon>
        <taxon>Neopterygii</taxon>
        <taxon>Teleostei</taxon>
        <taxon>Neoteleostei</taxon>
        <taxon>Acanthomorphata</taxon>
        <taxon>Eupercaria</taxon>
        <taxon>Perciformes</taxon>
        <taxon>Cottioidei</taxon>
        <taxon>Cottales</taxon>
        <taxon>Liparidae</taxon>
        <taxon>Liparis</taxon>
    </lineage>
</organism>
<dbReference type="AlphaFoldDB" id="A0A4Z2HV69"/>
<name>A0A4Z2HV69_9TELE</name>
<gene>
    <name evidence="1" type="ORF">EYF80_020512</name>
</gene>